<name>A0ABQ2DMH8_9MICC</name>
<comment type="caution">
    <text evidence="3">The sequence shown here is derived from an EMBL/GenBank/DDBJ whole genome shotgun (WGS) entry which is preliminary data.</text>
</comment>
<keyword evidence="4" id="KW-1185">Reference proteome</keyword>
<dbReference type="PANTHER" id="PTHR43540:SF1">
    <property type="entry name" value="ISOCHORISMATASE HYDROLASE"/>
    <property type="match status" value="1"/>
</dbReference>
<reference evidence="4" key="1">
    <citation type="journal article" date="2019" name="Int. J. Syst. Evol. Microbiol.">
        <title>The Global Catalogue of Microorganisms (GCM) 10K type strain sequencing project: providing services to taxonomists for standard genome sequencing and annotation.</title>
        <authorList>
            <consortium name="The Broad Institute Genomics Platform"/>
            <consortium name="The Broad Institute Genome Sequencing Center for Infectious Disease"/>
            <person name="Wu L."/>
            <person name="Ma J."/>
        </authorList>
    </citation>
    <scope>NUCLEOTIDE SEQUENCE [LARGE SCALE GENOMIC DNA]</scope>
    <source>
        <strain evidence="4">CGMCC 1.3685</strain>
    </source>
</reference>
<dbReference type="InterPro" id="IPR050272">
    <property type="entry name" value="Isochorismatase-like_hydrls"/>
</dbReference>
<feature type="domain" description="Isochorismatase-like" evidence="2">
    <location>
        <begin position="6"/>
        <end position="81"/>
    </location>
</feature>
<evidence type="ECO:0000313" key="4">
    <source>
        <dbReference type="Proteomes" id="UP000606115"/>
    </source>
</evidence>
<protein>
    <recommendedName>
        <fullName evidence="2">Isochorismatase-like domain-containing protein</fullName>
    </recommendedName>
</protein>
<dbReference type="SUPFAM" id="SSF52499">
    <property type="entry name" value="Isochorismatase-like hydrolases"/>
    <property type="match status" value="1"/>
</dbReference>
<keyword evidence="1" id="KW-0378">Hydrolase</keyword>
<proteinExistence type="predicted"/>
<dbReference type="Proteomes" id="UP000606115">
    <property type="component" value="Unassembled WGS sequence"/>
</dbReference>
<accession>A0ABQ2DMH8</accession>
<dbReference type="EMBL" id="BMKX01000006">
    <property type="protein sequence ID" value="GGJ64298.1"/>
    <property type="molecule type" value="Genomic_DNA"/>
</dbReference>
<dbReference type="InterPro" id="IPR036380">
    <property type="entry name" value="Isochorismatase-like_sf"/>
</dbReference>
<evidence type="ECO:0000313" key="3">
    <source>
        <dbReference type="EMBL" id="GGJ64298.1"/>
    </source>
</evidence>
<sequence>MQPTISITKTVNSAFYGTPDLAEWLEKENIRQVVLCGIQTNMCVETTARMSGNLGFHTTVAFDACHTFSLKDADGKMVDAASLARISAINLARGDFARVTSTERILKELANR</sequence>
<dbReference type="InterPro" id="IPR000868">
    <property type="entry name" value="Isochorismatase-like_dom"/>
</dbReference>
<dbReference type="PANTHER" id="PTHR43540">
    <property type="entry name" value="PEROXYUREIDOACRYLATE/UREIDOACRYLATE AMIDOHYDROLASE-RELATED"/>
    <property type="match status" value="1"/>
</dbReference>
<dbReference type="Pfam" id="PF00857">
    <property type="entry name" value="Isochorismatase"/>
    <property type="match status" value="1"/>
</dbReference>
<evidence type="ECO:0000259" key="2">
    <source>
        <dbReference type="Pfam" id="PF00857"/>
    </source>
</evidence>
<evidence type="ECO:0000256" key="1">
    <source>
        <dbReference type="ARBA" id="ARBA00022801"/>
    </source>
</evidence>
<dbReference type="Gene3D" id="3.40.50.850">
    <property type="entry name" value="Isochorismatase-like"/>
    <property type="match status" value="1"/>
</dbReference>
<gene>
    <name evidence="3" type="ORF">GCM10007173_24070</name>
</gene>
<organism evidence="3 4">
    <name type="scientific">Glutamicibacter ardleyensis</name>
    <dbReference type="NCBI Taxonomy" id="225894"/>
    <lineage>
        <taxon>Bacteria</taxon>
        <taxon>Bacillati</taxon>
        <taxon>Actinomycetota</taxon>
        <taxon>Actinomycetes</taxon>
        <taxon>Micrococcales</taxon>
        <taxon>Micrococcaceae</taxon>
        <taxon>Glutamicibacter</taxon>
    </lineage>
</organism>